<feature type="compositionally biased region" description="Low complexity" evidence="5">
    <location>
        <begin position="181"/>
        <end position="190"/>
    </location>
</feature>
<dbReference type="OrthoDB" id="2272312at2759"/>
<dbReference type="Pfam" id="PF00320">
    <property type="entry name" value="GATA"/>
    <property type="match status" value="1"/>
</dbReference>
<dbReference type="PROSITE" id="PS50114">
    <property type="entry name" value="GATA_ZN_FINGER_2"/>
    <property type="match status" value="1"/>
</dbReference>
<keyword evidence="2 4" id="KW-0863">Zinc-finger</keyword>
<dbReference type="GO" id="GO:0008270">
    <property type="term" value="F:zinc ion binding"/>
    <property type="evidence" value="ECO:0007669"/>
    <property type="project" value="UniProtKB-KW"/>
</dbReference>
<evidence type="ECO:0000259" key="6">
    <source>
        <dbReference type="PROSITE" id="PS50114"/>
    </source>
</evidence>
<evidence type="ECO:0000256" key="2">
    <source>
        <dbReference type="ARBA" id="ARBA00022771"/>
    </source>
</evidence>
<dbReference type="GO" id="GO:0043565">
    <property type="term" value="F:sequence-specific DNA binding"/>
    <property type="evidence" value="ECO:0007669"/>
    <property type="project" value="InterPro"/>
</dbReference>
<dbReference type="EMBL" id="LK023386">
    <property type="protein sequence ID" value="CDS14325.1"/>
    <property type="molecule type" value="Genomic_DNA"/>
</dbReference>
<dbReference type="PANTHER" id="PTHR45658">
    <property type="entry name" value="GATA TRANSCRIPTION FACTOR"/>
    <property type="match status" value="1"/>
</dbReference>
<feature type="compositionally biased region" description="Polar residues" evidence="5">
    <location>
        <begin position="242"/>
        <end position="264"/>
    </location>
</feature>
<evidence type="ECO:0000256" key="1">
    <source>
        <dbReference type="ARBA" id="ARBA00022723"/>
    </source>
</evidence>
<feature type="compositionally biased region" description="Low complexity" evidence="5">
    <location>
        <begin position="135"/>
        <end position="151"/>
    </location>
</feature>
<dbReference type="CDD" id="cd00202">
    <property type="entry name" value="ZnF_GATA"/>
    <property type="match status" value="1"/>
</dbReference>
<feature type="compositionally biased region" description="Polar residues" evidence="5">
    <location>
        <begin position="1"/>
        <end position="11"/>
    </location>
</feature>
<feature type="compositionally biased region" description="Low complexity" evidence="5">
    <location>
        <begin position="280"/>
        <end position="299"/>
    </location>
</feature>
<feature type="compositionally biased region" description="Basic residues" evidence="5">
    <location>
        <begin position="191"/>
        <end position="206"/>
    </location>
</feature>
<dbReference type="InterPro" id="IPR000679">
    <property type="entry name" value="Znf_GATA"/>
</dbReference>
<keyword evidence="1" id="KW-0479">Metal-binding</keyword>
<feature type="domain" description="GATA-type" evidence="6">
    <location>
        <begin position="198"/>
        <end position="233"/>
    </location>
</feature>
<dbReference type="GO" id="GO:0006355">
    <property type="term" value="P:regulation of DNA-templated transcription"/>
    <property type="evidence" value="ECO:0007669"/>
    <property type="project" value="InterPro"/>
</dbReference>
<accession>A0A077X3Y5</accession>
<feature type="region of interest" description="Disordered" evidence="5">
    <location>
        <begin position="135"/>
        <end position="220"/>
    </location>
</feature>
<feature type="compositionally biased region" description="Basic and acidic residues" evidence="5">
    <location>
        <begin position="211"/>
        <end position="220"/>
    </location>
</feature>
<dbReference type="PROSITE" id="PS00344">
    <property type="entry name" value="GATA_ZN_FINGER_1"/>
    <property type="match status" value="1"/>
</dbReference>
<feature type="region of interest" description="Disordered" evidence="5">
    <location>
        <begin position="242"/>
        <end position="316"/>
    </location>
</feature>
<proteinExistence type="predicted"/>
<dbReference type="Gene3D" id="3.30.50.10">
    <property type="entry name" value="Erythroid Transcription Factor GATA-1, subunit A"/>
    <property type="match status" value="1"/>
</dbReference>
<dbReference type="InterPro" id="IPR051140">
    <property type="entry name" value="GATA_TF"/>
</dbReference>
<organism evidence="7">
    <name type="scientific">Lichtheimia ramosa</name>
    <dbReference type="NCBI Taxonomy" id="688394"/>
    <lineage>
        <taxon>Eukaryota</taxon>
        <taxon>Fungi</taxon>
        <taxon>Fungi incertae sedis</taxon>
        <taxon>Mucoromycota</taxon>
        <taxon>Mucoromycotina</taxon>
        <taxon>Mucoromycetes</taxon>
        <taxon>Mucorales</taxon>
        <taxon>Lichtheimiaceae</taxon>
        <taxon>Lichtheimia</taxon>
    </lineage>
</organism>
<name>A0A077X3Y5_9FUNG</name>
<gene>
    <name evidence="7" type="ORF">LRAMOSA06495</name>
</gene>
<evidence type="ECO:0000256" key="4">
    <source>
        <dbReference type="PROSITE-ProRule" id="PRU00094"/>
    </source>
</evidence>
<dbReference type="InterPro" id="IPR013088">
    <property type="entry name" value="Znf_NHR/GATA"/>
</dbReference>
<evidence type="ECO:0000256" key="3">
    <source>
        <dbReference type="ARBA" id="ARBA00022833"/>
    </source>
</evidence>
<feature type="compositionally biased region" description="Polar residues" evidence="5">
    <location>
        <begin position="38"/>
        <end position="55"/>
    </location>
</feature>
<dbReference type="SMART" id="SM00401">
    <property type="entry name" value="ZnF_GATA"/>
    <property type="match status" value="1"/>
</dbReference>
<sequence>MDISDLCTSPTTKEHDSPQQQPDSPHASPILSQHLPAPTQTLHDPLDSLNTSFARYSSDIGRSRTTQHRPTDNNPGSSSSYSRSPGMNHVIEQCQLLCNTLDMFRNRDPRARSKSDIDIVSQTAGRLLSSLLSLQGQTTSGAPSSPSTTTTDINKEVTRRSSLPLFQVRQHHQDTTLKHPSASSSSSTSNTRRRAKRNTAGRRCHSCHTTETPEWRRGPDGARTLCNACGLHYAKLVRNGSLGNTQSDQQQHLAQDSASQNQYSGFPPPTLGNIRHHHIPIASPFPSSSSSNHYAYGSSRENDQHPQPYIPEEGSMRHNSTTLYTMMDEEIGHRDQ</sequence>
<dbReference type="AlphaFoldDB" id="A0A077X3Y5"/>
<feature type="region of interest" description="Disordered" evidence="5">
    <location>
        <begin position="1"/>
        <end position="86"/>
    </location>
</feature>
<protein>
    <submittedName>
        <fullName evidence="7">Putative Sexual development transcriptionFT factor NsdD</fullName>
    </submittedName>
</protein>
<dbReference type="SUPFAM" id="SSF57716">
    <property type="entry name" value="Glucocorticoid receptor-like (DNA-binding domain)"/>
    <property type="match status" value="1"/>
</dbReference>
<reference evidence="7" key="1">
    <citation type="journal article" date="2014" name="Genome Announc.">
        <title>De novo whole-genome sequence and genome annotation of Lichtheimia ramosa.</title>
        <authorList>
            <person name="Linde J."/>
            <person name="Schwartze V."/>
            <person name="Binder U."/>
            <person name="Lass-Florl C."/>
            <person name="Voigt K."/>
            <person name="Horn F."/>
        </authorList>
    </citation>
    <scope>NUCLEOTIDE SEQUENCE</scope>
    <source>
        <strain evidence="7">JMRC FSU:6197</strain>
    </source>
</reference>
<evidence type="ECO:0000313" key="7">
    <source>
        <dbReference type="EMBL" id="CDS14325.1"/>
    </source>
</evidence>
<keyword evidence="3" id="KW-0862">Zinc</keyword>
<evidence type="ECO:0000256" key="5">
    <source>
        <dbReference type="SAM" id="MobiDB-lite"/>
    </source>
</evidence>